<keyword evidence="1" id="KW-0472">Membrane</keyword>
<feature type="transmembrane region" description="Helical" evidence="1">
    <location>
        <begin position="12"/>
        <end position="35"/>
    </location>
</feature>
<feature type="transmembrane region" description="Helical" evidence="1">
    <location>
        <begin position="154"/>
        <end position="175"/>
    </location>
</feature>
<dbReference type="Proteomes" id="UP000000305">
    <property type="component" value="Unassembled WGS sequence"/>
</dbReference>
<feature type="transmembrane region" description="Helical" evidence="1">
    <location>
        <begin position="87"/>
        <end position="112"/>
    </location>
</feature>
<sequence>MVAYTRLNPNIFRGLSVTNVVLWVVCTGLVTAITIRYTNLGAGITENAVGNLDFVYAGLWSSLSYGIAGLVGMCASYTRRRKQMISLLVLCGIGCAGAIAAAGIAGYIAVYITHNKDDVNNTICHPEVLYPPVFTQQQAEEDCRIWAILEYTLMSYSIAAAAVNAVLLVCIGVAMTGPKVHSNLV</sequence>
<name>E9FXH4_DAPPU</name>
<accession>E9FXH4</accession>
<proteinExistence type="predicted"/>
<dbReference type="InParanoid" id="E9FXH4"/>
<dbReference type="HOGENOM" id="CLU_1462757_0_0_1"/>
<gene>
    <name evidence="2" type="ORF">DAPPUDRAFT_311641</name>
</gene>
<dbReference type="OrthoDB" id="6346968at2759"/>
<protein>
    <submittedName>
        <fullName evidence="2">Uncharacterized protein</fullName>
    </submittedName>
</protein>
<feature type="transmembrane region" description="Helical" evidence="1">
    <location>
        <begin position="55"/>
        <end position="75"/>
    </location>
</feature>
<dbReference type="EMBL" id="GL732526">
    <property type="protein sequence ID" value="EFX88080.1"/>
    <property type="molecule type" value="Genomic_DNA"/>
</dbReference>
<evidence type="ECO:0000313" key="2">
    <source>
        <dbReference type="EMBL" id="EFX88080.1"/>
    </source>
</evidence>
<evidence type="ECO:0000313" key="3">
    <source>
        <dbReference type="Proteomes" id="UP000000305"/>
    </source>
</evidence>
<keyword evidence="3" id="KW-1185">Reference proteome</keyword>
<dbReference type="AlphaFoldDB" id="E9FXH4"/>
<dbReference type="KEGG" id="dpx:DAPPUDRAFT_311641"/>
<keyword evidence="1" id="KW-1133">Transmembrane helix</keyword>
<reference evidence="2 3" key="1">
    <citation type="journal article" date="2011" name="Science">
        <title>The ecoresponsive genome of Daphnia pulex.</title>
        <authorList>
            <person name="Colbourne J.K."/>
            <person name="Pfrender M.E."/>
            <person name="Gilbert D."/>
            <person name="Thomas W.K."/>
            <person name="Tucker A."/>
            <person name="Oakley T.H."/>
            <person name="Tokishita S."/>
            <person name="Aerts A."/>
            <person name="Arnold G.J."/>
            <person name="Basu M.K."/>
            <person name="Bauer D.J."/>
            <person name="Caceres C.E."/>
            <person name="Carmel L."/>
            <person name="Casola C."/>
            <person name="Choi J.H."/>
            <person name="Detter J.C."/>
            <person name="Dong Q."/>
            <person name="Dusheyko S."/>
            <person name="Eads B.D."/>
            <person name="Frohlich T."/>
            <person name="Geiler-Samerotte K.A."/>
            <person name="Gerlach D."/>
            <person name="Hatcher P."/>
            <person name="Jogdeo S."/>
            <person name="Krijgsveld J."/>
            <person name="Kriventseva E.V."/>
            <person name="Kultz D."/>
            <person name="Laforsch C."/>
            <person name="Lindquist E."/>
            <person name="Lopez J."/>
            <person name="Manak J.R."/>
            <person name="Muller J."/>
            <person name="Pangilinan J."/>
            <person name="Patwardhan R.P."/>
            <person name="Pitluck S."/>
            <person name="Pritham E.J."/>
            <person name="Rechtsteiner A."/>
            <person name="Rho M."/>
            <person name="Rogozin I.B."/>
            <person name="Sakarya O."/>
            <person name="Salamov A."/>
            <person name="Schaack S."/>
            <person name="Shapiro H."/>
            <person name="Shiga Y."/>
            <person name="Skalitzky C."/>
            <person name="Smith Z."/>
            <person name="Souvorov A."/>
            <person name="Sung W."/>
            <person name="Tang Z."/>
            <person name="Tsuchiya D."/>
            <person name="Tu H."/>
            <person name="Vos H."/>
            <person name="Wang M."/>
            <person name="Wolf Y.I."/>
            <person name="Yamagata H."/>
            <person name="Yamada T."/>
            <person name="Ye Y."/>
            <person name="Shaw J.R."/>
            <person name="Andrews J."/>
            <person name="Crease T.J."/>
            <person name="Tang H."/>
            <person name="Lucas S.M."/>
            <person name="Robertson H.M."/>
            <person name="Bork P."/>
            <person name="Koonin E.V."/>
            <person name="Zdobnov E.M."/>
            <person name="Grigoriev I.V."/>
            <person name="Lynch M."/>
            <person name="Boore J.L."/>
        </authorList>
    </citation>
    <scope>NUCLEOTIDE SEQUENCE [LARGE SCALE GENOMIC DNA]</scope>
</reference>
<evidence type="ECO:0000256" key="1">
    <source>
        <dbReference type="SAM" id="Phobius"/>
    </source>
</evidence>
<organism evidence="2 3">
    <name type="scientific">Daphnia pulex</name>
    <name type="common">Water flea</name>
    <dbReference type="NCBI Taxonomy" id="6669"/>
    <lineage>
        <taxon>Eukaryota</taxon>
        <taxon>Metazoa</taxon>
        <taxon>Ecdysozoa</taxon>
        <taxon>Arthropoda</taxon>
        <taxon>Crustacea</taxon>
        <taxon>Branchiopoda</taxon>
        <taxon>Diplostraca</taxon>
        <taxon>Cladocera</taxon>
        <taxon>Anomopoda</taxon>
        <taxon>Daphniidae</taxon>
        <taxon>Daphnia</taxon>
    </lineage>
</organism>
<keyword evidence="1" id="KW-0812">Transmembrane</keyword>